<evidence type="ECO:0008006" key="4">
    <source>
        <dbReference type="Google" id="ProtNLM"/>
    </source>
</evidence>
<feature type="compositionally biased region" description="Basic and acidic residues" evidence="1">
    <location>
        <begin position="230"/>
        <end position="248"/>
    </location>
</feature>
<gene>
    <name evidence="2" type="ORF">Q0812_03190</name>
</gene>
<proteinExistence type="predicted"/>
<organism evidence="2 3">
    <name type="scientific">Peiella sedimenti</name>
    <dbReference type="NCBI Taxonomy" id="3061083"/>
    <lineage>
        <taxon>Bacteria</taxon>
        <taxon>Pseudomonadati</taxon>
        <taxon>Pseudomonadota</taxon>
        <taxon>Alphaproteobacteria</taxon>
        <taxon>Caulobacterales</taxon>
        <taxon>Caulobacteraceae</taxon>
        <taxon>Peiella</taxon>
    </lineage>
</organism>
<evidence type="ECO:0000256" key="1">
    <source>
        <dbReference type="SAM" id="MobiDB-lite"/>
    </source>
</evidence>
<feature type="compositionally biased region" description="Basic and acidic residues" evidence="1">
    <location>
        <begin position="1"/>
        <end position="33"/>
    </location>
</feature>
<keyword evidence="3" id="KW-1185">Reference proteome</keyword>
<feature type="region of interest" description="Disordered" evidence="1">
    <location>
        <begin position="199"/>
        <end position="248"/>
    </location>
</feature>
<evidence type="ECO:0000313" key="2">
    <source>
        <dbReference type="EMBL" id="MDO1558430.1"/>
    </source>
</evidence>
<protein>
    <recommendedName>
        <fullName evidence="4">SWFGD domain-containing protein</fullName>
    </recommendedName>
</protein>
<dbReference type="RefSeq" id="WP_302108843.1">
    <property type="nucleotide sequence ID" value="NZ_JAUKTR010000001.1"/>
</dbReference>
<comment type="caution">
    <text evidence="2">The sequence shown here is derived from an EMBL/GenBank/DDBJ whole genome shotgun (WGS) entry which is preliminary data.</text>
</comment>
<accession>A0ABT8SIM4</accession>
<dbReference type="EMBL" id="JAUKTR010000001">
    <property type="protein sequence ID" value="MDO1558430.1"/>
    <property type="molecule type" value="Genomic_DNA"/>
</dbReference>
<reference evidence="2" key="1">
    <citation type="submission" date="2023-07" db="EMBL/GenBank/DDBJ databases">
        <title>Brevundimonas soil sp. nov., isolated from the soil of chemical plant.</title>
        <authorList>
            <person name="Wu N."/>
        </authorList>
    </citation>
    <scope>NUCLEOTIDE SEQUENCE</scope>
    <source>
        <strain evidence="2">XZ-24</strain>
    </source>
</reference>
<evidence type="ECO:0000313" key="3">
    <source>
        <dbReference type="Proteomes" id="UP001169063"/>
    </source>
</evidence>
<sequence length="248" mass="29269">MENRYENRERWAGGRDRQDDRWEARDRTRDEGRSWSQTEAEGRQPDAYGYDARQDYGAQDYRGASYDQYGYGAHPSRTAAYGDQRGYYAGGSDYARPEAYERGRTYATREPRGGEFGRDYGVTRAYGQSYERGYAGGPNYERQAYANREYPRHGYAPGGQIWEGSSARQRDYEPDYLHWREQQMSKFDRDYHEWRSERRQKFSSDFDTWRASRGNQVVENVSDGGVGSQKDIHEAREEQKTRMEKDRK</sequence>
<dbReference type="Proteomes" id="UP001169063">
    <property type="component" value="Unassembled WGS sequence"/>
</dbReference>
<feature type="region of interest" description="Disordered" evidence="1">
    <location>
        <begin position="1"/>
        <end position="55"/>
    </location>
</feature>
<feature type="compositionally biased region" description="Basic and acidic residues" evidence="1">
    <location>
        <begin position="199"/>
        <end position="210"/>
    </location>
</feature>
<name>A0ABT8SIM4_9CAUL</name>